<dbReference type="InterPro" id="IPR020845">
    <property type="entry name" value="AMP-binding_CS"/>
</dbReference>
<dbReference type="InterPro" id="IPR050237">
    <property type="entry name" value="ATP-dep_AMP-bd_enzyme"/>
</dbReference>
<protein>
    <submittedName>
        <fullName evidence="3">Unannotated protein</fullName>
    </submittedName>
</protein>
<dbReference type="EMBL" id="CAFBPN010000095">
    <property type="protein sequence ID" value="CAB5028213.1"/>
    <property type="molecule type" value="Genomic_DNA"/>
</dbReference>
<gene>
    <name evidence="3" type="ORF">UFOPK4098_01307</name>
    <name evidence="4" type="ORF">UFOPK4347_00469</name>
</gene>
<evidence type="ECO:0000313" key="3">
    <source>
        <dbReference type="EMBL" id="CAB5028213.1"/>
    </source>
</evidence>
<dbReference type="PROSITE" id="PS00455">
    <property type="entry name" value="AMP_BINDING"/>
    <property type="match status" value="1"/>
</dbReference>
<reference evidence="3" key="1">
    <citation type="submission" date="2020-05" db="EMBL/GenBank/DDBJ databases">
        <authorList>
            <person name="Chiriac C."/>
            <person name="Salcher M."/>
            <person name="Ghai R."/>
            <person name="Kavagutti S V."/>
        </authorList>
    </citation>
    <scope>NUCLEOTIDE SEQUENCE</scope>
</reference>
<dbReference type="Pfam" id="PF00501">
    <property type="entry name" value="AMP-binding"/>
    <property type="match status" value="1"/>
</dbReference>
<dbReference type="SUPFAM" id="SSF56801">
    <property type="entry name" value="Acetyl-CoA synthetase-like"/>
    <property type="match status" value="1"/>
</dbReference>
<proteinExistence type="predicted"/>
<dbReference type="InterPro" id="IPR045851">
    <property type="entry name" value="AMP-bd_C_sf"/>
</dbReference>
<sequence>MEKQFATIWESIADSIGDSPAVTQGTVTRTWSEYEQRASRLASALVDAGLQPQSKVGLYLYNSNEYLEAQFATFKFRGVPVNVNYRYLDEELLYLLENSDAEALFFHSSLGDRVARVVDRLPKLKLLVEVSDDGEHHVVTAVPYNTLLADYDPMPRITRDEDDIYMLYTGGTTGMPKGVMYQMGSLAEGFVNGGLAFIGMTPPSDISQLGNTVRDAHANGIRPITIPGCPIMHGTGMWIGAMMPQSGGAHVITLQKRSFDAHEMFQVVQEKKATLAVVVGDSFVKPMIRALDEAIAKGTPYDASSLKMIASSGVMWTSEVKEALLDRIEHVVLLDAMGSSEGSMGTSISMKGVPPKTAKFAVAPTTKVFTDDDREVQPGSGEIGKVAAGGAVPIGYYKDPEKSSKTFRTINGVRYSFPGDMATVEADGSLTLLGRGSQVINSGGEKIFPEEVEEAVKRVEGVLDCLVVGIDDEKFGQAVTAVASLSPGAKVEEAAIIANVKTQLAGYKAPKRVVFVAQIPRAPNGKADYKTARDMAIAGLS</sequence>
<evidence type="ECO:0000313" key="4">
    <source>
        <dbReference type="EMBL" id="CAB5062307.1"/>
    </source>
</evidence>
<dbReference type="AlphaFoldDB" id="A0A6J7RHB0"/>
<accession>A0A6J7RHB0</accession>
<evidence type="ECO:0000259" key="1">
    <source>
        <dbReference type="Pfam" id="PF00501"/>
    </source>
</evidence>
<dbReference type="InterPro" id="IPR025110">
    <property type="entry name" value="AMP-bd_C"/>
</dbReference>
<dbReference type="InterPro" id="IPR000873">
    <property type="entry name" value="AMP-dep_synth/lig_dom"/>
</dbReference>
<dbReference type="Gene3D" id="3.30.300.30">
    <property type="match status" value="1"/>
</dbReference>
<dbReference type="NCBIfam" id="NF005863">
    <property type="entry name" value="PRK07798.1"/>
    <property type="match status" value="1"/>
</dbReference>
<organism evidence="3">
    <name type="scientific">freshwater metagenome</name>
    <dbReference type="NCBI Taxonomy" id="449393"/>
    <lineage>
        <taxon>unclassified sequences</taxon>
        <taxon>metagenomes</taxon>
        <taxon>ecological metagenomes</taxon>
    </lineage>
</organism>
<dbReference type="GO" id="GO:0016878">
    <property type="term" value="F:acid-thiol ligase activity"/>
    <property type="evidence" value="ECO:0007669"/>
    <property type="project" value="UniProtKB-ARBA"/>
</dbReference>
<dbReference type="Pfam" id="PF13193">
    <property type="entry name" value="AMP-binding_C"/>
    <property type="match status" value="1"/>
</dbReference>
<name>A0A6J7RHB0_9ZZZZ</name>
<feature type="domain" description="AMP-dependent synthetase/ligase" evidence="1">
    <location>
        <begin position="17"/>
        <end position="391"/>
    </location>
</feature>
<evidence type="ECO:0000259" key="2">
    <source>
        <dbReference type="Pfam" id="PF13193"/>
    </source>
</evidence>
<dbReference type="PANTHER" id="PTHR43767">
    <property type="entry name" value="LONG-CHAIN-FATTY-ACID--COA LIGASE"/>
    <property type="match status" value="1"/>
</dbReference>
<feature type="domain" description="AMP-binding enzyme C-terminal" evidence="2">
    <location>
        <begin position="451"/>
        <end position="526"/>
    </location>
</feature>
<dbReference type="PANTHER" id="PTHR43767:SF1">
    <property type="entry name" value="NONRIBOSOMAL PEPTIDE SYNTHASE PES1 (EUROFUNG)-RELATED"/>
    <property type="match status" value="1"/>
</dbReference>
<dbReference type="Gene3D" id="3.40.50.12780">
    <property type="entry name" value="N-terminal domain of ligase-like"/>
    <property type="match status" value="1"/>
</dbReference>
<dbReference type="EMBL" id="CAFBQU010000007">
    <property type="protein sequence ID" value="CAB5062307.1"/>
    <property type="molecule type" value="Genomic_DNA"/>
</dbReference>
<dbReference type="InterPro" id="IPR042099">
    <property type="entry name" value="ANL_N_sf"/>
</dbReference>